<dbReference type="Proteomes" id="UP000269396">
    <property type="component" value="Unassembled WGS sequence"/>
</dbReference>
<gene>
    <name evidence="1" type="ORF">SMTD_LOCUS22705</name>
</gene>
<proteinExistence type="predicted"/>
<protein>
    <submittedName>
        <fullName evidence="1">Uncharacterized protein</fullName>
    </submittedName>
</protein>
<organism evidence="1 2">
    <name type="scientific">Schistosoma mattheei</name>
    <dbReference type="NCBI Taxonomy" id="31246"/>
    <lineage>
        <taxon>Eukaryota</taxon>
        <taxon>Metazoa</taxon>
        <taxon>Spiralia</taxon>
        <taxon>Lophotrochozoa</taxon>
        <taxon>Platyhelminthes</taxon>
        <taxon>Trematoda</taxon>
        <taxon>Digenea</taxon>
        <taxon>Strigeidida</taxon>
        <taxon>Schistosomatoidea</taxon>
        <taxon>Schistosomatidae</taxon>
        <taxon>Schistosoma</taxon>
    </lineage>
</organism>
<accession>A0A3P8KZ93</accession>
<reference evidence="1 2" key="1">
    <citation type="submission" date="2018-11" db="EMBL/GenBank/DDBJ databases">
        <authorList>
            <consortium name="Pathogen Informatics"/>
        </authorList>
    </citation>
    <scope>NUCLEOTIDE SEQUENCE [LARGE SCALE GENOMIC DNA]</scope>
    <source>
        <strain>Denwood</strain>
        <strain evidence="2">Zambia</strain>
    </source>
</reference>
<sequence length="114" mass="12811">MSKVSKSESFKKLTTLATSPNNIYNHSSENDLIGINKTSQIITRNGTTADEDDSNRDFINDNSQRNSIINNMSKTQQSDISSPSIDVSSLEHNCQRQIILLNNEQLNELLKIIK</sequence>
<evidence type="ECO:0000313" key="2">
    <source>
        <dbReference type="Proteomes" id="UP000269396"/>
    </source>
</evidence>
<dbReference type="EMBL" id="UZAL01053455">
    <property type="protein sequence ID" value="VDP88163.1"/>
    <property type="molecule type" value="Genomic_DNA"/>
</dbReference>
<name>A0A3P8KZ93_9TREM</name>
<evidence type="ECO:0000313" key="1">
    <source>
        <dbReference type="EMBL" id="VDP88163.1"/>
    </source>
</evidence>
<keyword evidence="2" id="KW-1185">Reference proteome</keyword>
<dbReference type="AlphaFoldDB" id="A0A3P8KZ93"/>